<name>A0A540MP29_MALBA</name>
<dbReference type="Gene3D" id="3.20.20.80">
    <property type="entry name" value="Glycosidases"/>
    <property type="match status" value="1"/>
</dbReference>
<dbReference type="EC" id="3.2.1.2" evidence="4"/>
<organism evidence="5 6">
    <name type="scientific">Malus baccata</name>
    <name type="common">Siberian crab apple</name>
    <name type="synonym">Pyrus baccata</name>
    <dbReference type="NCBI Taxonomy" id="106549"/>
    <lineage>
        <taxon>Eukaryota</taxon>
        <taxon>Viridiplantae</taxon>
        <taxon>Streptophyta</taxon>
        <taxon>Embryophyta</taxon>
        <taxon>Tracheophyta</taxon>
        <taxon>Spermatophyta</taxon>
        <taxon>Magnoliopsida</taxon>
        <taxon>eudicotyledons</taxon>
        <taxon>Gunneridae</taxon>
        <taxon>Pentapetalae</taxon>
        <taxon>rosids</taxon>
        <taxon>fabids</taxon>
        <taxon>Rosales</taxon>
        <taxon>Rosaceae</taxon>
        <taxon>Amygdaloideae</taxon>
        <taxon>Maleae</taxon>
        <taxon>Malus</taxon>
    </lineage>
</organism>
<comment type="caution">
    <text evidence="5">The sequence shown here is derived from an EMBL/GenBank/DDBJ whole genome shotgun (WGS) entry which is preliminary data.</text>
</comment>
<comment type="catalytic activity">
    <reaction evidence="4">
        <text>Hydrolysis of (1-&gt;4)-alpha-D-glucosidic linkages in polysaccharides so as to remove successive maltose units from the non-reducing ends of the chains.</text>
        <dbReference type="EC" id="3.2.1.2"/>
    </reaction>
</comment>
<dbReference type="PRINTS" id="PR00750">
    <property type="entry name" value="BETAAMYLASE"/>
</dbReference>
<protein>
    <recommendedName>
        <fullName evidence="4">Beta-amylase</fullName>
        <ecNumber evidence="4">3.2.1.2</ecNumber>
    </recommendedName>
</protein>
<dbReference type="PRINTS" id="PR00842">
    <property type="entry name" value="GLHYDLASE14B"/>
</dbReference>
<keyword evidence="6" id="KW-1185">Reference proteome</keyword>
<evidence type="ECO:0000313" key="6">
    <source>
        <dbReference type="Proteomes" id="UP000315295"/>
    </source>
</evidence>
<reference evidence="5 6" key="1">
    <citation type="journal article" date="2019" name="G3 (Bethesda)">
        <title>Sequencing of a Wild Apple (Malus baccata) Genome Unravels the Differences Between Cultivated and Wild Apple Species Regarding Disease Resistance and Cold Tolerance.</title>
        <authorList>
            <person name="Chen X."/>
        </authorList>
    </citation>
    <scope>NUCLEOTIDE SEQUENCE [LARGE SCALE GENOMIC DNA]</scope>
    <source>
        <strain evidence="6">cv. Shandingzi</strain>
        <tissue evidence="5">Leaves</tissue>
    </source>
</reference>
<dbReference type="AlphaFoldDB" id="A0A540MP29"/>
<comment type="similarity">
    <text evidence="1 4">Belongs to the glycosyl hydrolase 14 family.</text>
</comment>
<dbReference type="InterPro" id="IPR001371">
    <property type="entry name" value="Glyco_hydro_14B_pln"/>
</dbReference>
<keyword evidence="3 4" id="KW-0624">Polysaccharide degradation</keyword>
<dbReference type="EMBL" id="VIEB01000211">
    <property type="protein sequence ID" value="TQE00529.1"/>
    <property type="molecule type" value="Genomic_DNA"/>
</dbReference>
<dbReference type="PANTHER" id="PTHR31352:SF59">
    <property type="entry name" value="BETA-AMYLASE"/>
    <property type="match status" value="1"/>
</dbReference>
<dbReference type="STRING" id="106549.A0A540MP29"/>
<dbReference type="Proteomes" id="UP000315295">
    <property type="component" value="Unassembled WGS sequence"/>
</dbReference>
<dbReference type="GO" id="GO:0000272">
    <property type="term" value="P:polysaccharide catabolic process"/>
    <property type="evidence" value="ECO:0007669"/>
    <property type="project" value="UniProtKB-KW"/>
</dbReference>
<evidence type="ECO:0000313" key="5">
    <source>
        <dbReference type="EMBL" id="TQE00529.1"/>
    </source>
</evidence>
<keyword evidence="4" id="KW-0378">Hydrolase</keyword>
<dbReference type="GO" id="GO:0016161">
    <property type="term" value="F:beta-amylase activity"/>
    <property type="evidence" value="ECO:0007669"/>
    <property type="project" value="UniProtKB-EC"/>
</dbReference>
<accession>A0A540MP29</accession>
<evidence type="ECO:0000256" key="3">
    <source>
        <dbReference type="ARBA" id="ARBA00023326"/>
    </source>
</evidence>
<evidence type="ECO:0000256" key="1">
    <source>
        <dbReference type="ARBA" id="ARBA00005652"/>
    </source>
</evidence>
<dbReference type="SUPFAM" id="SSF51445">
    <property type="entry name" value="(Trans)glycosidases"/>
    <property type="match status" value="1"/>
</dbReference>
<keyword evidence="2 4" id="KW-0119">Carbohydrate metabolism</keyword>
<dbReference type="Pfam" id="PF01373">
    <property type="entry name" value="Glyco_hydro_14"/>
    <property type="match status" value="1"/>
</dbReference>
<gene>
    <name evidence="5" type="ORF">C1H46_013885</name>
</gene>
<dbReference type="PANTHER" id="PTHR31352">
    <property type="entry name" value="BETA-AMYLASE 1, CHLOROPLASTIC"/>
    <property type="match status" value="1"/>
</dbReference>
<dbReference type="InterPro" id="IPR017853">
    <property type="entry name" value="GH"/>
</dbReference>
<keyword evidence="4" id="KW-0326">Glycosidase</keyword>
<evidence type="ECO:0000256" key="2">
    <source>
        <dbReference type="ARBA" id="ARBA00023277"/>
    </source>
</evidence>
<dbReference type="InterPro" id="IPR001554">
    <property type="entry name" value="Glyco_hydro_14"/>
</dbReference>
<evidence type="ECO:0000256" key="4">
    <source>
        <dbReference type="RuleBase" id="RU000509"/>
    </source>
</evidence>
<proteinExistence type="inferred from homology"/>
<sequence>MVRDSAGGTLVGENVDHNKVEDSSLEKFEERDFTGTPCVPVYIMLPVSGIHWWYKTASHPAELTAGFYNSCNRDGYAPISAMLKKHEAALNFTCVEMRTLDQHEGFPEALADPEGLVWQVLNSAWDANIPVAGENALTCFDREGDNKILENANPWNDPDGRHLSAFTYLRLSPVLIERHNLTEFERFVKRMHGKSCKTTWFSFRTLLHTQA</sequence>